<evidence type="ECO:0000313" key="4">
    <source>
        <dbReference type="EMBL" id="EFC42866.1"/>
    </source>
</evidence>
<dbReference type="InterPro" id="IPR011333">
    <property type="entry name" value="SKP1/BTB/POZ_sf"/>
</dbReference>
<dbReference type="AlphaFoldDB" id="D2VK09"/>
<protein>
    <submittedName>
        <fullName evidence="4">Predicted protein</fullName>
    </submittedName>
</protein>
<dbReference type="RefSeq" id="XP_002675610.1">
    <property type="nucleotide sequence ID" value="XM_002675564.1"/>
</dbReference>
<dbReference type="PROSITE" id="PS50097">
    <property type="entry name" value="BTB"/>
    <property type="match status" value="1"/>
</dbReference>
<evidence type="ECO:0000259" key="3">
    <source>
        <dbReference type="PROSITE" id="PS50097"/>
    </source>
</evidence>
<dbReference type="Proteomes" id="UP000006671">
    <property type="component" value="Unassembled WGS sequence"/>
</dbReference>
<evidence type="ECO:0000313" key="5">
    <source>
        <dbReference type="Proteomes" id="UP000006671"/>
    </source>
</evidence>
<evidence type="ECO:0000256" key="1">
    <source>
        <dbReference type="ARBA" id="ARBA00022737"/>
    </source>
</evidence>
<sequence length="548" mass="63490">MEHSDSPIFSMCKTGDLHGVKNLLTNDQTRQLLHAKDAHGNSLLYYASLCGRISLVKYLSELGLRDDEYRRCWWNALSLQTRSVLKLFNDYKNIPSTSSGMNTESNVLSVMHKLLMKCLHNDLNNSSSDQLLRESNSGEDMILRFKFKDQNQPTEFKCQSWIILSRWPQIVLFALKKVQLEKVINLPTLDKHEMNLCKLSAQDFENYVKRNNTNVIQQRLTRIITQEKNKLKELKSRYSMILGIPNLDMCNQALAKENFEMAQTNLKCIDFGSINANKEHFELALTYLYTTKIPPISDKYDIYCLMELGVMLNMKSMVDHIFNMLREANDNQQEDVLLNDLDPINYLFKDCKSKIDSLKKTSCNMGLKMVNSTDGKILLCHKSIAMSRCAFFDVLGNCDFEDGLKFKQQEATHELPVMELQQFSLESTLQTLLRYIYCEKAEITKSNAVELMHISDLYGLSSLSDKCEQFLCENTTSRDGNLFELYKLSIEMERKKWQRSLEPKALEFIEEQTRRQKINQAEIVRDLEDLDLNPDTIKKFKNASNSAN</sequence>
<dbReference type="SMART" id="SM00225">
    <property type="entry name" value="BTB"/>
    <property type="match status" value="1"/>
</dbReference>
<organism evidence="5">
    <name type="scientific">Naegleria gruberi</name>
    <name type="common">Amoeba</name>
    <dbReference type="NCBI Taxonomy" id="5762"/>
    <lineage>
        <taxon>Eukaryota</taxon>
        <taxon>Discoba</taxon>
        <taxon>Heterolobosea</taxon>
        <taxon>Tetramitia</taxon>
        <taxon>Eutetramitia</taxon>
        <taxon>Vahlkampfiidae</taxon>
        <taxon>Naegleria</taxon>
    </lineage>
</organism>
<dbReference type="SUPFAM" id="SSF54695">
    <property type="entry name" value="POZ domain"/>
    <property type="match status" value="1"/>
</dbReference>
<dbReference type="Gene3D" id="3.30.710.10">
    <property type="entry name" value="Potassium Channel Kv1.1, Chain A"/>
    <property type="match status" value="1"/>
</dbReference>
<gene>
    <name evidence="4" type="ORF">NAEGRDRAFT_50186</name>
</gene>
<dbReference type="GO" id="GO:0005737">
    <property type="term" value="C:cytoplasm"/>
    <property type="evidence" value="ECO:0007669"/>
    <property type="project" value="TreeGrafter"/>
</dbReference>
<dbReference type="VEuPathDB" id="AmoebaDB:NAEGRDRAFT_50186"/>
<dbReference type="KEGG" id="ngr:NAEGRDRAFT_50186"/>
<dbReference type="Gene3D" id="1.25.40.20">
    <property type="entry name" value="Ankyrin repeat-containing domain"/>
    <property type="match status" value="1"/>
</dbReference>
<keyword evidence="5" id="KW-1185">Reference proteome</keyword>
<evidence type="ECO:0000256" key="2">
    <source>
        <dbReference type="ARBA" id="ARBA00023043"/>
    </source>
</evidence>
<dbReference type="InParanoid" id="D2VK09"/>
<dbReference type="Pfam" id="PF00651">
    <property type="entry name" value="BTB"/>
    <property type="match status" value="1"/>
</dbReference>
<dbReference type="InterPro" id="IPR036770">
    <property type="entry name" value="Ankyrin_rpt-contain_sf"/>
</dbReference>
<dbReference type="PANTHER" id="PTHR46231">
    <property type="entry name" value="ANKYRIN REPEAT AND BTB/POZ DOMAIN-CONTAINING PROTEIN 1"/>
    <property type="match status" value="1"/>
</dbReference>
<keyword evidence="1" id="KW-0677">Repeat</keyword>
<dbReference type="SUPFAM" id="SSF48403">
    <property type="entry name" value="Ankyrin repeat"/>
    <property type="match status" value="1"/>
</dbReference>
<feature type="domain" description="BTB" evidence="3">
    <location>
        <begin position="363"/>
        <end position="445"/>
    </location>
</feature>
<dbReference type="GO" id="GO:0000151">
    <property type="term" value="C:ubiquitin ligase complex"/>
    <property type="evidence" value="ECO:0007669"/>
    <property type="project" value="TreeGrafter"/>
</dbReference>
<accession>D2VK09</accession>
<reference evidence="4 5" key="1">
    <citation type="journal article" date="2010" name="Cell">
        <title>The genome of Naegleria gruberi illuminates early eukaryotic versatility.</title>
        <authorList>
            <person name="Fritz-Laylin L.K."/>
            <person name="Prochnik S.E."/>
            <person name="Ginger M.L."/>
            <person name="Dacks J.B."/>
            <person name="Carpenter M.L."/>
            <person name="Field M.C."/>
            <person name="Kuo A."/>
            <person name="Paredez A."/>
            <person name="Chapman J."/>
            <person name="Pham J."/>
            <person name="Shu S."/>
            <person name="Neupane R."/>
            <person name="Cipriano M."/>
            <person name="Mancuso J."/>
            <person name="Tu H."/>
            <person name="Salamov A."/>
            <person name="Lindquist E."/>
            <person name="Shapiro H."/>
            <person name="Lucas S."/>
            <person name="Grigoriev I.V."/>
            <person name="Cande W.Z."/>
            <person name="Fulton C."/>
            <person name="Rokhsar D.S."/>
            <person name="Dawson S.C."/>
        </authorList>
    </citation>
    <scope>NUCLEOTIDE SEQUENCE [LARGE SCALE GENOMIC DNA]</scope>
    <source>
        <strain evidence="4 5">NEG-M</strain>
    </source>
</reference>
<dbReference type="InterPro" id="IPR000210">
    <property type="entry name" value="BTB/POZ_dom"/>
</dbReference>
<dbReference type="InterPro" id="IPR044515">
    <property type="entry name" value="ABTB1"/>
</dbReference>
<dbReference type="GeneID" id="8862857"/>
<proteinExistence type="predicted"/>
<dbReference type="EMBL" id="GG738877">
    <property type="protein sequence ID" value="EFC42866.1"/>
    <property type="molecule type" value="Genomic_DNA"/>
</dbReference>
<keyword evidence="2" id="KW-0040">ANK repeat</keyword>
<dbReference type="PANTHER" id="PTHR46231:SF1">
    <property type="entry name" value="ANKYRIN REPEAT AND BTB_POZ DOMAIN-CONTAINING PROTEIN 1"/>
    <property type="match status" value="1"/>
</dbReference>
<dbReference type="OrthoDB" id="684045at2759"/>
<name>D2VK09_NAEGR</name>